<evidence type="ECO:0000313" key="3">
    <source>
        <dbReference type="Proteomes" id="UP000050343"/>
    </source>
</evidence>
<dbReference type="Proteomes" id="UP000050343">
    <property type="component" value="Unassembled WGS sequence"/>
</dbReference>
<reference evidence="2 3" key="1">
    <citation type="journal article" date="2016" name="Plant Pathol.">
        <title>Genetic characterization of strains named as Xanthomonas axonopodis pv. dieffenbachiae leads to a taxonomic revision of the X. axonopodis species complex.</title>
        <authorList>
            <person name="Constantin E.C."/>
            <person name="Cleenwerck I."/>
            <person name="Maes M."/>
            <person name="Baeyen S."/>
            <person name="Van Malderghem C."/>
            <person name="De Vos P."/>
            <person name="Cottyn B."/>
        </authorList>
    </citation>
    <scope>NUCLEOTIDE SEQUENCE [LARGE SCALE GENOMIC DNA]</scope>
    <source>
        <strain evidence="3">LMG9055</strain>
    </source>
</reference>
<feature type="region of interest" description="Disordered" evidence="1">
    <location>
        <begin position="1"/>
        <end position="37"/>
    </location>
</feature>
<dbReference type="AlphaFoldDB" id="A0A1V9GYD2"/>
<reference evidence="2 3" key="2">
    <citation type="journal article" date="2017" name="Plant Pathol.">
        <title>Pathogenicity and virulence gene content of Xanthomonas strains infecting Araceae, formerly known as Xanthomonas axonopodis pv. dieffenbachiae.</title>
        <authorList>
            <person name="Constantin E.C."/>
            <person name="Haegeman A."/>
            <person name="Van Vaerenbergh J."/>
            <person name="Baeyen S."/>
            <person name="Van Malderghem C."/>
            <person name="Maes M."/>
            <person name="Cottyn B."/>
        </authorList>
    </citation>
    <scope>NUCLEOTIDE SEQUENCE [LARGE SCALE GENOMIC DNA]</scope>
    <source>
        <strain evidence="3">LMG9055</strain>
    </source>
</reference>
<accession>A0A1V9GYD2</accession>
<evidence type="ECO:0000256" key="1">
    <source>
        <dbReference type="SAM" id="MobiDB-lite"/>
    </source>
</evidence>
<gene>
    <name evidence="2" type="ORF">IA54_010315</name>
</gene>
<proteinExistence type="predicted"/>
<organism evidence="2 3">
    <name type="scientific">Xanthomonas phaseoli pv. syngonii LMG 9055</name>
    <dbReference type="NCBI Taxonomy" id="1437878"/>
    <lineage>
        <taxon>Bacteria</taxon>
        <taxon>Pseudomonadati</taxon>
        <taxon>Pseudomonadota</taxon>
        <taxon>Gammaproteobacteria</taxon>
        <taxon>Lysobacterales</taxon>
        <taxon>Lysobacteraceae</taxon>
        <taxon>Xanthomonas</taxon>
    </lineage>
</organism>
<comment type="caution">
    <text evidence="2">The sequence shown here is derived from an EMBL/GenBank/DDBJ whole genome shotgun (WGS) entry which is preliminary data.</text>
</comment>
<dbReference type="EMBL" id="JPUO02000196">
    <property type="protein sequence ID" value="OQP75595.1"/>
    <property type="molecule type" value="Genomic_DNA"/>
</dbReference>
<evidence type="ECO:0000313" key="2">
    <source>
        <dbReference type="EMBL" id="OQP75595.1"/>
    </source>
</evidence>
<name>A0A1V9GYD2_9XANT</name>
<protein>
    <submittedName>
        <fullName evidence="2">Uncharacterized protein</fullName>
    </submittedName>
</protein>
<sequence length="37" mass="4167">MVGVAAAHAQRQQVMRRDVVRRARMHPPMPPTRNMGG</sequence>